<feature type="compositionally biased region" description="Gly residues" evidence="1">
    <location>
        <begin position="93"/>
        <end position="117"/>
    </location>
</feature>
<name>A0A1H0CA09_9ACTN</name>
<feature type="compositionally biased region" description="Gly residues" evidence="1">
    <location>
        <begin position="27"/>
        <end position="42"/>
    </location>
</feature>
<evidence type="ECO:0000256" key="1">
    <source>
        <dbReference type="SAM" id="MobiDB-lite"/>
    </source>
</evidence>
<dbReference type="OrthoDB" id="485007at2"/>
<accession>A0A1H0CA09</accession>
<organism evidence="4 5">
    <name type="scientific">Actinacidiphila guanduensis</name>
    <dbReference type="NCBI Taxonomy" id="310781"/>
    <lineage>
        <taxon>Bacteria</taxon>
        <taxon>Bacillati</taxon>
        <taxon>Actinomycetota</taxon>
        <taxon>Actinomycetes</taxon>
        <taxon>Kitasatosporales</taxon>
        <taxon>Streptomycetaceae</taxon>
        <taxon>Actinacidiphila</taxon>
    </lineage>
</organism>
<keyword evidence="5" id="KW-1185">Reference proteome</keyword>
<dbReference type="RefSeq" id="WP_093784220.1">
    <property type="nucleotide sequence ID" value="NZ_FNIE01000004.1"/>
</dbReference>
<reference evidence="4 5" key="1">
    <citation type="submission" date="2016-10" db="EMBL/GenBank/DDBJ databases">
        <authorList>
            <person name="de Groot N.N."/>
        </authorList>
    </citation>
    <scope>NUCLEOTIDE SEQUENCE [LARGE SCALE GENOMIC DNA]</scope>
    <source>
        <strain evidence="4 5">CGMCC 4.2022</strain>
    </source>
</reference>
<sequence length="410" mass="39794">MTGFPDDPAEGSAGHGEQAHREPQQPGNGGAGKPAGPGGGRGPDPSGGIDGGRGGSGEPEAPGEDGGPSGTGRSGGQGFGAVDGAGRPREGGTDGSPGPDGLGSFGRGGGGDGGLGAPFGLPGRAADDGYDGYDGYDGAGDPLERVLRPRPGYLAAPPGAFERIRGRAARRRRLRAAAGGVAALAVVTGSLYAAGVLAPRDGGREVGPPANSTQASTSPGPTRTSGTLAPSVTASPHTPDRQGSGSAGAVAGEQGSSAPATGGTRTPSSPSAGGTAMCTAGQLSVALGGGDAGAGNLYRYLVVTNTGSAACQVDGFPGLSLLDANGKQIGQPATRRPLAHSPVVLRPGASASDTIHTANQQGTCETPSTRLRIYPPGSRQSLTFPGSITICDGLFEITPFIAGRTGNPPA</sequence>
<feature type="compositionally biased region" description="Polar residues" evidence="1">
    <location>
        <begin position="254"/>
        <end position="272"/>
    </location>
</feature>
<evidence type="ECO:0000313" key="5">
    <source>
        <dbReference type="Proteomes" id="UP000199341"/>
    </source>
</evidence>
<keyword evidence="2" id="KW-1133">Transmembrane helix</keyword>
<feature type="region of interest" description="Disordered" evidence="1">
    <location>
        <begin position="203"/>
        <end position="275"/>
    </location>
</feature>
<dbReference type="InterPro" id="IPR025326">
    <property type="entry name" value="DUF4232"/>
</dbReference>
<feature type="compositionally biased region" description="Polar residues" evidence="1">
    <location>
        <begin position="228"/>
        <end position="244"/>
    </location>
</feature>
<feature type="compositionally biased region" description="Gly residues" evidence="1">
    <location>
        <begin position="48"/>
        <end position="57"/>
    </location>
</feature>
<dbReference type="AlphaFoldDB" id="A0A1H0CA09"/>
<feature type="region of interest" description="Disordered" evidence="1">
    <location>
        <begin position="1"/>
        <end position="122"/>
    </location>
</feature>
<gene>
    <name evidence="4" type="ORF">SAMN05216259_104477</name>
</gene>
<protein>
    <recommendedName>
        <fullName evidence="3">DUF4232 domain-containing protein</fullName>
    </recommendedName>
</protein>
<dbReference type="EMBL" id="FNIE01000004">
    <property type="protein sequence ID" value="SDN54740.1"/>
    <property type="molecule type" value="Genomic_DNA"/>
</dbReference>
<feature type="transmembrane region" description="Helical" evidence="2">
    <location>
        <begin position="174"/>
        <end position="194"/>
    </location>
</feature>
<evidence type="ECO:0000256" key="2">
    <source>
        <dbReference type="SAM" id="Phobius"/>
    </source>
</evidence>
<proteinExistence type="predicted"/>
<feature type="compositionally biased region" description="Gly residues" evidence="1">
    <location>
        <begin position="64"/>
        <end position="83"/>
    </location>
</feature>
<feature type="compositionally biased region" description="Low complexity" evidence="1">
    <location>
        <begin position="216"/>
        <end position="227"/>
    </location>
</feature>
<evidence type="ECO:0000313" key="4">
    <source>
        <dbReference type="EMBL" id="SDN54740.1"/>
    </source>
</evidence>
<keyword evidence="2" id="KW-0472">Membrane</keyword>
<dbReference type="Pfam" id="PF14016">
    <property type="entry name" value="DUF4232"/>
    <property type="match status" value="1"/>
</dbReference>
<feature type="domain" description="DUF4232" evidence="3">
    <location>
        <begin position="278"/>
        <end position="400"/>
    </location>
</feature>
<keyword evidence="2" id="KW-0812">Transmembrane</keyword>
<evidence type="ECO:0000259" key="3">
    <source>
        <dbReference type="Pfam" id="PF14016"/>
    </source>
</evidence>
<dbReference type="STRING" id="310781.SAMN05216259_104477"/>
<dbReference type="Proteomes" id="UP000199341">
    <property type="component" value="Unassembled WGS sequence"/>
</dbReference>